<keyword evidence="3" id="KW-1185">Reference proteome</keyword>
<evidence type="ECO:0000256" key="1">
    <source>
        <dbReference type="SAM" id="MobiDB-lite"/>
    </source>
</evidence>
<name>A0A4V4H7K6_MUSBA</name>
<proteinExistence type="predicted"/>
<dbReference type="AlphaFoldDB" id="A0A4V4H7K6"/>
<dbReference type="Pfam" id="PF07797">
    <property type="entry name" value="DUF1639"/>
    <property type="match status" value="1"/>
</dbReference>
<reference evidence="2 3" key="1">
    <citation type="journal article" date="2019" name="Nat. Plants">
        <title>Genome sequencing of Musa balbisiana reveals subgenome evolution and function divergence in polyploid bananas.</title>
        <authorList>
            <person name="Yao X."/>
        </authorList>
    </citation>
    <scope>NUCLEOTIDE SEQUENCE [LARGE SCALE GENOMIC DNA]</scope>
    <source>
        <strain evidence="3">cv. DH-PKW</strain>
        <tissue evidence="2">Leaves</tissue>
    </source>
</reference>
<dbReference type="EMBL" id="PYDT01000004">
    <property type="protein sequence ID" value="THU64206.1"/>
    <property type="molecule type" value="Genomic_DNA"/>
</dbReference>
<evidence type="ECO:0000313" key="2">
    <source>
        <dbReference type="EMBL" id="THU64206.1"/>
    </source>
</evidence>
<sequence>MMIVAEKEGIARAARGPVADCPAASSLPPLNSRPRRLHNFSFPTLSWRGQRFLRCSKLPSGASADLGDNRTSQMKSSPPRPLPGFRDSKEGERRGSEGREAEKDTSCAAAAAEATRPWNLRTRRAACNAPTERALAMEKINSPVKTMRLRSDESEKGETRKFSISLSRPEIEEDFFAIKGRKLPRRPKKRAKIVQRELDILEDSKKGGALVRKLQIVVYSWSLVIMTKEKHKIEAIKYQIYWPLENMPSQ</sequence>
<feature type="region of interest" description="Disordered" evidence="1">
    <location>
        <begin position="60"/>
        <end position="108"/>
    </location>
</feature>
<organism evidence="2 3">
    <name type="scientific">Musa balbisiana</name>
    <name type="common">Banana</name>
    <dbReference type="NCBI Taxonomy" id="52838"/>
    <lineage>
        <taxon>Eukaryota</taxon>
        <taxon>Viridiplantae</taxon>
        <taxon>Streptophyta</taxon>
        <taxon>Embryophyta</taxon>
        <taxon>Tracheophyta</taxon>
        <taxon>Spermatophyta</taxon>
        <taxon>Magnoliopsida</taxon>
        <taxon>Liliopsida</taxon>
        <taxon>Zingiberales</taxon>
        <taxon>Musaceae</taxon>
        <taxon>Musa</taxon>
    </lineage>
</organism>
<protein>
    <submittedName>
        <fullName evidence="2">Uncharacterized protein</fullName>
    </submittedName>
</protein>
<gene>
    <name evidence="2" type="ORF">C4D60_Mb01t24030</name>
</gene>
<dbReference type="STRING" id="52838.A0A4V4H7K6"/>
<feature type="compositionally biased region" description="Basic and acidic residues" evidence="1">
    <location>
        <begin position="86"/>
        <end position="105"/>
    </location>
</feature>
<dbReference type="PANTHER" id="PTHR33130">
    <property type="entry name" value="PUTATIVE (DUF1639)-RELATED"/>
    <property type="match status" value="1"/>
</dbReference>
<dbReference type="InterPro" id="IPR012438">
    <property type="entry name" value="DUF1639"/>
</dbReference>
<evidence type="ECO:0000313" key="3">
    <source>
        <dbReference type="Proteomes" id="UP000317650"/>
    </source>
</evidence>
<comment type="caution">
    <text evidence="2">The sequence shown here is derived from an EMBL/GenBank/DDBJ whole genome shotgun (WGS) entry which is preliminary data.</text>
</comment>
<accession>A0A4V4H7K6</accession>
<dbReference type="Proteomes" id="UP000317650">
    <property type="component" value="Chromosome 1"/>
</dbReference>
<dbReference type="PANTHER" id="PTHR33130:SF43">
    <property type="entry name" value="OS01G0688600 PROTEIN"/>
    <property type="match status" value="1"/>
</dbReference>